<dbReference type="RefSeq" id="WP_069306032.1">
    <property type="nucleotide sequence ID" value="NZ_MCRJ01000016.1"/>
</dbReference>
<dbReference type="EMBL" id="MCRJ01000016">
    <property type="protein sequence ID" value="ODN71657.1"/>
    <property type="molecule type" value="Genomic_DNA"/>
</dbReference>
<dbReference type="OrthoDB" id="6955242at2"/>
<reference evidence="9 10" key="1">
    <citation type="submission" date="2016-07" db="EMBL/GenBank/DDBJ databases">
        <title>Draft Genome Sequence of Methylobrevis pamukkalensis PK2.</title>
        <authorList>
            <person name="Vasilenko O.V."/>
            <person name="Doronina N.V."/>
            <person name="Shmareva M.N."/>
            <person name="Tarlachkov S.V."/>
            <person name="Mustakhimov I."/>
            <person name="Trotsenko Y.A."/>
        </authorList>
    </citation>
    <scope>NUCLEOTIDE SEQUENCE [LARGE SCALE GENOMIC DNA]</scope>
    <source>
        <strain evidence="9 10">PK2</strain>
    </source>
</reference>
<keyword evidence="10" id="KW-1185">Reference proteome</keyword>
<sequence length="199" mass="21232">MIEPTILSRPTYGTLEPRPGRAHLLIADDAGSAAIVDLFARAPADFHESATILSVTKDLSGDEAAALHRLSPATLTACPDMPAMLNTLAGLLAEAGMGVQIYLAGTEPLIGQAMRVVIEAGIDHSAIATEHRGSLARRVQCVHCKGFMDEVTTQPVTCAHCGLSLFVRDHYSRRLAAFQGVCINAEDQSEIVPAEEVFR</sequence>
<proteinExistence type="predicted"/>
<evidence type="ECO:0000313" key="10">
    <source>
        <dbReference type="Proteomes" id="UP000094622"/>
    </source>
</evidence>
<evidence type="ECO:0000256" key="6">
    <source>
        <dbReference type="ARBA" id="ARBA00023014"/>
    </source>
</evidence>
<dbReference type="Pfam" id="PF22289">
    <property type="entry name" value="DmmA-like_C"/>
    <property type="match status" value="1"/>
</dbReference>
<evidence type="ECO:0000256" key="1">
    <source>
        <dbReference type="ARBA" id="ARBA00022630"/>
    </source>
</evidence>
<dbReference type="GO" id="GO:0016491">
    <property type="term" value="F:oxidoreductase activity"/>
    <property type="evidence" value="ECO:0007669"/>
    <property type="project" value="UniProtKB-KW"/>
</dbReference>
<comment type="caution">
    <text evidence="9">The sequence shown here is derived from an EMBL/GenBank/DDBJ whole genome shotgun (WGS) entry which is preliminary data.</text>
</comment>
<evidence type="ECO:0000313" key="9">
    <source>
        <dbReference type="EMBL" id="ODN71657.1"/>
    </source>
</evidence>
<dbReference type="GO" id="GO:0051537">
    <property type="term" value="F:2 iron, 2 sulfur cluster binding"/>
    <property type="evidence" value="ECO:0007669"/>
    <property type="project" value="UniProtKB-KW"/>
</dbReference>
<dbReference type="Pfam" id="PF22290">
    <property type="entry name" value="DmmA-like_N"/>
    <property type="match status" value="1"/>
</dbReference>
<keyword evidence="2" id="KW-0001">2Fe-2S</keyword>
<keyword evidence="4" id="KW-0560">Oxidoreductase</keyword>
<evidence type="ECO:0000259" key="7">
    <source>
        <dbReference type="Pfam" id="PF22289"/>
    </source>
</evidence>
<keyword evidence="3" id="KW-0479">Metal-binding</keyword>
<feature type="domain" description="Dimethylamine monooxygenase subunit DmmA-like N-terminal" evidence="8">
    <location>
        <begin position="5"/>
        <end position="127"/>
    </location>
</feature>
<evidence type="ECO:0000256" key="4">
    <source>
        <dbReference type="ARBA" id="ARBA00023002"/>
    </source>
</evidence>
<name>A0A1E3H5R0_9HYPH</name>
<protein>
    <submittedName>
        <fullName evidence="9">Uncharacterized protein</fullName>
    </submittedName>
</protein>
<keyword evidence="1" id="KW-0285">Flavoprotein</keyword>
<organism evidence="9 10">
    <name type="scientific">Methylobrevis pamukkalensis</name>
    <dbReference type="NCBI Taxonomy" id="1439726"/>
    <lineage>
        <taxon>Bacteria</taxon>
        <taxon>Pseudomonadati</taxon>
        <taxon>Pseudomonadota</taxon>
        <taxon>Alphaproteobacteria</taxon>
        <taxon>Hyphomicrobiales</taxon>
        <taxon>Pleomorphomonadaceae</taxon>
        <taxon>Methylobrevis</taxon>
    </lineage>
</organism>
<dbReference type="Proteomes" id="UP000094622">
    <property type="component" value="Unassembled WGS sequence"/>
</dbReference>
<keyword evidence="6" id="KW-0411">Iron-sulfur</keyword>
<dbReference type="GO" id="GO:0046872">
    <property type="term" value="F:metal ion binding"/>
    <property type="evidence" value="ECO:0007669"/>
    <property type="project" value="UniProtKB-KW"/>
</dbReference>
<evidence type="ECO:0000256" key="5">
    <source>
        <dbReference type="ARBA" id="ARBA00023004"/>
    </source>
</evidence>
<evidence type="ECO:0000256" key="3">
    <source>
        <dbReference type="ARBA" id="ARBA00022723"/>
    </source>
</evidence>
<dbReference type="NCBIfam" id="NF041259">
    <property type="entry name" value="mono_DmmA_fam"/>
    <property type="match status" value="1"/>
</dbReference>
<dbReference type="PATRIC" id="fig|1439726.3.peg.1037"/>
<evidence type="ECO:0000259" key="8">
    <source>
        <dbReference type="Pfam" id="PF22290"/>
    </source>
</evidence>
<keyword evidence="5" id="KW-0408">Iron</keyword>
<dbReference type="AlphaFoldDB" id="A0A1E3H5R0"/>
<gene>
    <name evidence="9" type="ORF">A6302_00994</name>
</gene>
<evidence type="ECO:0000256" key="2">
    <source>
        <dbReference type="ARBA" id="ARBA00022714"/>
    </source>
</evidence>
<accession>A0A1E3H5R0</accession>
<dbReference type="InterPro" id="IPR048037">
    <property type="entry name" value="DmmA-like_C"/>
</dbReference>
<feature type="domain" description="Dimethylamine monooxygenase subunit DmmA-like C-terminal" evidence="7">
    <location>
        <begin position="138"/>
        <end position="181"/>
    </location>
</feature>
<dbReference type="InterPro" id="IPR054582">
    <property type="entry name" value="DmmA-like_N"/>
</dbReference>